<evidence type="ECO:0000259" key="2">
    <source>
        <dbReference type="SMART" id="SM00939"/>
    </source>
</evidence>
<dbReference type="Gene3D" id="3.40.50.1820">
    <property type="entry name" value="alpha/beta hydrolase"/>
    <property type="match status" value="1"/>
</dbReference>
<name>A0A100VZJ1_9MYCO</name>
<protein>
    <submittedName>
        <fullName evidence="3">X-Pro dipeptidyl-peptidase domain-containing protein</fullName>
    </submittedName>
</protein>
<dbReference type="InterPro" id="IPR000383">
    <property type="entry name" value="Xaa-Pro-like_dom"/>
</dbReference>
<feature type="domain" description="Xaa-Pro dipeptidyl-peptidase C-terminal" evidence="2">
    <location>
        <begin position="325"/>
        <end position="570"/>
    </location>
</feature>
<dbReference type="SMART" id="SM00939">
    <property type="entry name" value="PepX_C"/>
    <property type="match status" value="1"/>
</dbReference>
<comment type="caution">
    <text evidence="3">The sequence shown here is derived from an EMBL/GenBank/DDBJ whole genome shotgun (WGS) entry which is preliminary data.</text>
</comment>
<dbReference type="InterPro" id="IPR005674">
    <property type="entry name" value="CocE/Ser_esterase"/>
</dbReference>
<dbReference type="InterPro" id="IPR013736">
    <property type="entry name" value="Xaa-Pro_dipept_C"/>
</dbReference>
<dbReference type="InterPro" id="IPR029058">
    <property type="entry name" value="AB_hydrolase_fold"/>
</dbReference>
<dbReference type="RefSeq" id="WP_062829339.1">
    <property type="nucleotide sequence ID" value="NZ_BCSX01000024.1"/>
</dbReference>
<dbReference type="OrthoDB" id="5240615at2"/>
<evidence type="ECO:0000313" key="4">
    <source>
        <dbReference type="Proteomes" id="UP000069620"/>
    </source>
</evidence>
<reference evidence="4" key="2">
    <citation type="submission" date="2016-02" db="EMBL/GenBank/DDBJ databases">
        <title>Draft genome sequence of five rapidly growing Mycobacterium species.</title>
        <authorList>
            <person name="Katahira K."/>
            <person name="Gotou Y."/>
            <person name="Iida K."/>
            <person name="Ogura Y."/>
            <person name="Hayashi T."/>
        </authorList>
    </citation>
    <scope>NUCLEOTIDE SEQUENCE [LARGE SCALE GENOMIC DNA]</scope>
    <source>
        <strain evidence="4">JCM15654</strain>
    </source>
</reference>
<dbReference type="PANTHER" id="PTHR43056">
    <property type="entry name" value="PEPTIDASE S9 PROLYL OLIGOPEPTIDASE"/>
    <property type="match status" value="1"/>
</dbReference>
<dbReference type="STRING" id="146020.RMCB_2949"/>
<keyword evidence="1" id="KW-0378">Hydrolase</keyword>
<evidence type="ECO:0000313" key="3">
    <source>
        <dbReference type="EMBL" id="GAS88853.1"/>
    </source>
</evidence>
<dbReference type="Pfam" id="PF08530">
    <property type="entry name" value="PepX_C"/>
    <property type="match status" value="1"/>
</dbReference>
<dbReference type="PANTHER" id="PTHR43056:SF10">
    <property type="entry name" value="COCE_NOND FAMILY, PUTATIVE (AFU_ORTHOLOGUE AFUA_7G00600)-RELATED"/>
    <property type="match status" value="1"/>
</dbReference>
<dbReference type="Proteomes" id="UP000069620">
    <property type="component" value="Unassembled WGS sequence"/>
</dbReference>
<sequence length="581" mass="64710">MTARNPILVNGNRTLFDQQVVGDPTPPGEPTVFETGIPMRDGVELAATVWLPSAAALPVPAIVSVTPYDKDNSVFSAEEAKFYRGNEYAYVSVDTRGRGKSEGVWEAFVHDAEDTHDVIEWAGTQDWSTGAVGTTGLSYMGWVQWAAASQRPAHLRCMVSTSAAGRWQQEIPYLNGVFQLYFGWWVYLVRRRIAEAHGLEQHDWDAVLRTLPVRALGEVINPTGPTWEMLMTHDTMDDLWRSLRFEDLYSTIDVPCLHVTGWYDLEDLLGAFHHYEHMMADSPAADRQRLLVGPWSHVKSRFPDRRYADIDFGADAAVDMDAEHLRWFDYWLKGIDNGAAEDPPVSLFEPGHNRWRTPAAWPTSTGTRTLHFGGDAVAGTLRVDGADSVCGARSFTYDPADPMPTGLDVRNYPVEDVPLDQTANEGRADVLTYTGEVLDDALTVSGWPRVHLSASSDREDTDWHVKITDVHPDGRSVKVTQGCLRACHRESLETTSGPMVAGTVYEFDVEMWPTHHVFLPGHRIRVSVTSSDFPWFARNLNQMGPVVEHAEPLIAVNTVHHGPGTLSRVVLPVEEGRTVEG</sequence>
<dbReference type="SUPFAM" id="SSF53474">
    <property type="entry name" value="alpha/beta-Hydrolases"/>
    <property type="match status" value="1"/>
</dbReference>
<proteinExistence type="predicted"/>
<evidence type="ECO:0000256" key="1">
    <source>
        <dbReference type="ARBA" id="ARBA00022801"/>
    </source>
</evidence>
<dbReference type="AlphaFoldDB" id="A0A100VZJ1"/>
<keyword evidence="4" id="KW-1185">Reference proteome</keyword>
<gene>
    <name evidence="3" type="ORF">RMCB_2949</name>
</gene>
<dbReference type="SUPFAM" id="SSF49785">
    <property type="entry name" value="Galactose-binding domain-like"/>
    <property type="match status" value="1"/>
</dbReference>
<dbReference type="NCBIfam" id="TIGR00976">
    <property type="entry name" value="CocE_NonD"/>
    <property type="match status" value="1"/>
</dbReference>
<dbReference type="GO" id="GO:0008239">
    <property type="term" value="F:dipeptidyl-peptidase activity"/>
    <property type="evidence" value="ECO:0007669"/>
    <property type="project" value="InterPro"/>
</dbReference>
<dbReference type="InterPro" id="IPR008979">
    <property type="entry name" value="Galactose-bd-like_sf"/>
</dbReference>
<dbReference type="EMBL" id="BCSX01000024">
    <property type="protein sequence ID" value="GAS88853.1"/>
    <property type="molecule type" value="Genomic_DNA"/>
</dbReference>
<accession>A0A100VZJ1</accession>
<dbReference type="Gene3D" id="1.10.3020.10">
    <property type="entry name" value="alpha-amino acid ester hydrolase ( Helical cap domain)"/>
    <property type="match status" value="1"/>
</dbReference>
<dbReference type="Pfam" id="PF02129">
    <property type="entry name" value="Peptidase_S15"/>
    <property type="match status" value="1"/>
</dbReference>
<dbReference type="InterPro" id="IPR050585">
    <property type="entry name" value="Xaa-Pro_dipeptidyl-ppase/CocE"/>
</dbReference>
<reference evidence="4" key="1">
    <citation type="journal article" date="2016" name="Genome Announc.">
        <title>Draft Genome Sequences of Five Rapidly Growing Mycobacterium Species, M. thermoresistibile, M. fortuitum subsp. acetamidolyticum, M. canariasense, M. brisbanense, and M. novocastrense.</title>
        <authorList>
            <person name="Katahira K."/>
            <person name="Ogura Y."/>
            <person name="Gotoh Y."/>
            <person name="Hayashi T."/>
        </authorList>
    </citation>
    <scope>NUCLEOTIDE SEQUENCE [LARGE SCALE GENOMIC DNA]</scope>
    <source>
        <strain evidence="4">JCM15654</strain>
    </source>
</reference>
<organism evidence="3 4">
    <name type="scientific">Mycolicibacterium brisbanense</name>
    <dbReference type="NCBI Taxonomy" id="146020"/>
    <lineage>
        <taxon>Bacteria</taxon>
        <taxon>Bacillati</taxon>
        <taxon>Actinomycetota</taxon>
        <taxon>Actinomycetes</taxon>
        <taxon>Mycobacteriales</taxon>
        <taxon>Mycobacteriaceae</taxon>
        <taxon>Mycolicibacterium</taxon>
    </lineage>
</organism>
<dbReference type="Gene3D" id="2.60.120.260">
    <property type="entry name" value="Galactose-binding domain-like"/>
    <property type="match status" value="1"/>
</dbReference>